<organism evidence="2 3">
    <name type="scientific">Ancylobacter polymorphus</name>
    <dbReference type="NCBI Taxonomy" id="223390"/>
    <lineage>
        <taxon>Bacteria</taxon>
        <taxon>Pseudomonadati</taxon>
        <taxon>Pseudomonadota</taxon>
        <taxon>Alphaproteobacteria</taxon>
        <taxon>Hyphomicrobiales</taxon>
        <taxon>Xanthobacteraceae</taxon>
        <taxon>Ancylobacter</taxon>
    </lineage>
</organism>
<evidence type="ECO:0000313" key="2">
    <source>
        <dbReference type="EMBL" id="MDQ0301407.1"/>
    </source>
</evidence>
<evidence type="ECO:0000256" key="1">
    <source>
        <dbReference type="SAM" id="MobiDB-lite"/>
    </source>
</evidence>
<comment type="caution">
    <text evidence="2">The sequence shown here is derived from an EMBL/GenBank/DDBJ whole genome shotgun (WGS) entry which is preliminary data.</text>
</comment>
<name>A0ABU0B6G0_9HYPH</name>
<evidence type="ECO:0000313" key="3">
    <source>
        <dbReference type="Proteomes" id="UP001224682"/>
    </source>
</evidence>
<gene>
    <name evidence="2" type="ORF">J2S75_000418</name>
</gene>
<reference evidence="2 3" key="1">
    <citation type="submission" date="2023-07" db="EMBL/GenBank/DDBJ databases">
        <title>Genomic Encyclopedia of Type Strains, Phase IV (KMG-IV): sequencing the most valuable type-strain genomes for metagenomic binning, comparative biology and taxonomic classification.</title>
        <authorList>
            <person name="Goeker M."/>
        </authorList>
    </citation>
    <scope>NUCLEOTIDE SEQUENCE [LARGE SCALE GENOMIC DNA]</scope>
    <source>
        <strain evidence="2 3">DSM 2457</strain>
    </source>
</reference>
<dbReference type="Proteomes" id="UP001224682">
    <property type="component" value="Unassembled WGS sequence"/>
</dbReference>
<dbReference type="EMBL" id="JAUSUI010000001">
    <property type="protein sequence ID" value="MDQ0301407.1"/>
    <property type="molecule type" value="Genomic_DNA"/>
</dbReference>
<accession>A0ABU0B6G0</accession>
<feature type="region of interest" description="Disordered" evidence="1">
    <location>
        <begin position="71"/>
        <end position="95"/>
    </location>
</feature>
<dbReference type="RefSeq" id="WP_307017739.1">
    <property type="nucleotide sequence ID" value="NZ_JAUSUI010000001.1"/>
</dbReference>
<sequence>MRDTLIHNIEALVAAYGGHIPISVSRALKAIGMKQYDASHISRVVANRSNFTIELYDRVIQAFSDAWPKGVSWPDGIERPPASDAAGRSDDSAAA</sequence>
<keyword evidence="3" id="KW-1185">Reference proteome</keyword>
<proteinExistence type="predicted"/>
<protein>
    <submittedName>
        <fullName evidence="2">Uncharacterized protein</fullName>
    </submittedName>
</protein>